<dbReference type="AlphaFoldDB" id="A0A5N6L7S9"/>
<dbReference type="PANTHER" id="PTHR47481">
    <property type="match status" value="1"/>
</dbReference>
<proteinExistence type="predicted"/>
<feature type="region of interest" description="Disordered" evidence="1">
    <location>
        <begin position="224"/>
        <end position="256"/>
    </location>
</feature>
<protein>
    <submittedName>
        <fullName evidence="2">Uncharacterized protein</fullName>
    </submittedName>
</protein>
<reference evidence="2 3" key="1">
    <citation type="submission" date="2019-05" db="EMBL/GenBank/DDBJ databases">
        <title>Mikania micrantha, genome provides insights into the molecular mechanism of rapid growth.</title>
        <authorList>
            <person name="Liu B."/>
        </authorList>
    </citation>
    <scope>NUCLEOTIDE SEQUENCE [LARGE SCALE GENOMIC DNA]</scope>
    <source>
        <strain evidence="2">NLD-2019</strain>
        <tissue evidence="2">Leaf</tissue>
    </source>
</reference>
<dbReference type="OrthoDB" id="1749397at2759"/>
<evidence type="ECO:0000313" key="3">
    <source>
        <dbReference type="Proteomes" id="UP000326396"/>
    </source>
</evidence>
<gene>
    <name evidence="2" type="ORF">E3N88_45917</name>
</gene>
<comment type="caution">
    <text evidence="2">The sequence shown here is derived from an EMBL/GenBank/DDBJ whole genome shotgun (WGS) entry which is preliminary data.</text>
</comment>
<evidence type="ECO:0000256" key="1">
    <source>
        <dbReference type="SAM" id="MobiDB-lite"/>
    </source>
</evidence>
<evidence type="ECO:0000313" key="2">
    <source>
        <dbReference type="EMBL" id="KAC9391493.1"/>
    </source>
</evidence>
<sequence>MADDVVVNSIPANPTTLTMVTFPSSLKLTSSNYLSWKTQIEVFLQGLDLFKYINGSLLAPPSSHADYKRWFRQDMLLFGALVSSISPTIVPLVSNAPSSYDAWTILANTYASTTRGHLKQLQHRLKNTTKTPDISISEYMQQIKILVDELANLGKLMDIEDVTDIILSGLDQKTYKPIIESVHARDTPIQFHELHEKLINHELSIAQQPNPTPSPIHQPITAFTSNTRSPHKPWNPRKNTPSNGLLPTPHTSPNPSPKPFLGRCQWCFTQGHSLTSCPTFKKAHPNITLPAYPCNTPSHKPQLHMASPEAVANLIKDFIQNHSNLAVFSKQEENVLVPQLE</sequence>
<name>A0A5N6L7S9_9ASTR</name>
<organism evidence="2 3">
    <name type="scientific">Mikania micrantha</name>
    <name type="common">bitter vine</name>
    <dbReference type="NCBI Taxonomy" id="192012"/>
    <lineage>
        <taxon>Eukaryota</taxon>
        <taxon>Viridiplantae</taxon>
        <taxon>Streptophyta</taxon>
        <taxon>Embryophyta</taxon>
        <taxon>Tracheophyta</taxon>
        <taxon>Spermatophyta</taxon>
        <taxon>Magnoliopsida</taxon>
        <taxon>eudicotyledons</taxon>
        <taxon>Gunneridae</taxon>
        <taxon>Pentapetalae</taxon>
        <taxon>asterids</taxon>
        <taxon>campanulids</taxon>
        <taxon>Asterales</taxon>
        <taxon>Asteraceae</taxon>
        <taxon>Asteroideae</taxon>
        <taxon>Heliantheae alliance</taxon>
        <taxon>Eupatorieae</taxon>
        <taxon>Mikania</taxon>
    </lineage>
</organism>
<dbReference type="EMBL" id="SZYD01002570">
    <property type="protein sequence ID" value="KAC9391493.1"/>
    <property type="molecule type" value="Genomic_DNA"/>
</dbReference>
<keyword evidence="3" id="KW-1185">Reference proteome</keyword>
<feature type="compositionally biased region" description="Polar residues" evidence="1">
    <location>
        <begin position="237"/>
        <end position="249"/>
    </location>
</feature>
<dbReference type="Proteomes" id="UP000326396">
    <property type="component" value="Unassembled WGS sequence"/>
</dbReference>
<accession>A0A5N6L7S9</accession>
<dbReference type="PANTHER" id="PTHR47481:SF22">
    <property type="entry name" value="RETROTRANSPOSON GAG DOMAIN-CONTAINING PROTEIN"/>
    <property type="match status" value="1"/>
</dbReference>
<dbReference type="Pfam" id="PF14223">
    <property type="entry name" value="Retrotran_gag_2"/>
    <property type="match status" value="1"/>
</dbReference>